<evidence type="ECO:0000313" key="7">
    <source>
        <dbReference type="Proteomes" id="UP000199159"/>
    </source>
</evidence>
<dbReference type="Pfam" id="PF00672">
    <property type="entry name" value="HAMP"/>
    <property type="match status" value="1"/>
</dbReference>
<dbReference type="GO" id="GO:0005886">
    <property type="term" value="C:plasma membrane"/>
    <property type="evidence" value="ECO:0007669"/>
    <property type="project" value="UniProtKB-SubCell"/>
</dbReference>
<protein>
    <submittedName>
        <fullName evidence="6">Methyl-accepting chemotaxis protein</fullName>
    </submittedName>
</protein>
<dbReference type="STRING" id="930152.SAMN05216565_11038"/>
<keyword evidence="4" id="KW-0812">Transmembrane</keyword>
<keyword evidence="2" id="KW-1003">Cell membrane</keyword>
<dbReference type="GO" id="GO:0007165">
    <property type="term" value="P:signal transduction"/>
    <property type="evidence" value="ECO:0007669"/>
    <property type="project" value="InterPro"/>
</dbReference>
<dbReference type="Proteomes" id="UP000199159">
    <property type="component" value="Unassembled WGS sequence"/>
</dbReference>
<evidence type="ECO:0000313" key="6">
    <source>
        <dbReference type="EMBL" id="SDP87780.1"/>
    </source>
</evidence>
<proteinExistence type="predicted"/>
<evidence type="ECO:0000256" key="2">
    <source>
        <dbReference type="ARBA" id="ARBA00022475"/>
    </source>
</evidence>
<dbReference type="PANTHER" id="PTHR32089:SF112">
    <property type="entry name" value="LYSOZYME-LIKE PROTEIN-RELATED"/>
    <property type="match status" value="1"/>
</dbReference>
<dbReference type="AlphaFoldDB" id="A0A1H0WAL7"/>
<dbReference type="RefSeq" id="WP_090857052.1">
    <property type="nucleotide sequence ID" value="NZ_FNJU01000010.1"/>
</dbReference>
<dbReference type="SMART" id="SM00304">
    <property type="entry name" value="HAMP"/>
    <property type="match status" value="1"/>
</dbReference>
<evidence type="ECO:0000256" key="1">
    <source>
        <dbReference type="ARBA" id="ARBA00004236"/>
    </source>
</evidence>
<reference evidence="7" key="1">
    <citation type="submission" date="2016-10" db="EMBL/GenBank/DDBJ databases">
        <authorList>
            <person name="Varghese N."/>
            <person name="Submissions S."/>
        </authorList>
    </citation>
    <scope>NUCLEOTIDE SEQUENCE [LARGE SCALE GENOMIC DNA]</scope>
    <source>
        <strain evidence="7">IBRC-M10078</strain>
    </source>
</reference>
<gene>
    <name evidence="6" type="ORF">SAMN05216565_11038</name>
</gene>
<evidence type="ECO:0000256" key="4">
    <source>
        <dbReference type="SAM" id="Phobius"/>
    </source>
</evidence>
<dbReference type="PANTHER" id="PTHR32089">
    <property type="entry name" value="METHYL-ACCEPTING CHEMOTAXIS PROTEIN MCPB"/>
    <property type="match status" value="1"/>
</dbReference>
<dbReference type="PROSITE" id="PS50885">
    <property type="entry name" value="HAMP"/>
    <property type="match status" value="1"/>
</dbReference>
<sequence>MKARSKLADLSLRKRLILIFLAILLSLAAINCVQIYLFFGYVRQYNAMIETITLTNSINGVLKQKLNDEIRDIAYGKVPFEEGTQYDHLKSMYQNLRKIELDDKNGQFTREILEVRETLTTTTEYIDRLGEQIQGNVSADQKNITYEYITILSDLIDEKVQALLHTTLVVKEQSKNDISTSLNRDITIYIISFIAVILTALLFSIYMARSFVKPIHHLAQKTNEIADGNLTVGKISLISKNEIGDLCHSYNRMFQNLKNIILSVRDTNNLVVYTSKDIHQSILENRLAGEEVAEATQTISVNLHKQDELINTSVSTFENLFNKFNTILLKSNNINLQSNQTLQITNQINSQIDDFFSSSNGNIGRIQRINAETEKWQKMNKELGEHIKLLSLIARESSLLSLTLLNNNPDNQNNNEFKNHLSRISELNNEFKTLSQTSTEQNIEISIHVAKMKAHLKQDLLEMRKSNLTSKQIKSDFQAIRSIRDNQQLDLESIKQDIQDAYAQMLSVRQIILEIEESSKINKEEVIGIAAMGEEQFTTLEEVSEASYKLVERIQEMNENIKQFKI</sequence>
<name>A0A1H0WAL7_9BACI</name>
<comment type="subcellular location">
    <subcellularLocation>
        <location evidence="1">Cell membrane</location>
    </subcellularLocation>
</comment>
<evidence type="ECO:0000256" key="3">
    <source>
        <dbReference type="ARBA" id="ARBA00023136"/>
    </source>
</evidence>
<dbReference type="OrthoDB" id="2762700at2"/>
<feature type="domain" description="HAMP" evidence="5">
    <location>
        <begin position="209"/>
        <end position="262"/>
    </location>
</feature>
<keyword evidence="7" id="KW-1185">Reference proteome</keyword>
<dbReference type="Gene3D" id="6.10.340.10">
    <property type="match status" value="1"/>
</dbReference>
<organism evidence="6 7">
    <name type="scientific">Litchfieldia salsa</name>
    <dbReference type="NCBI Taxonomy" id="930152"/>
    <lineage>
        <taxon>Bacteria</taxon>
        <taxon>Bacillati</taxon>
        <taxon>Bacillota</taxon>
        <taxon>Bacilli</taxon>
        <taxon>Bacillales</taxon>
        <taxon>Bacillaceae</taxon>
        <taxon>Litchfieldia</taxon>
    </lineage>
</organism>
<dbReference type="InterPro" id="IPR003660">
    <property type="entry name" value="HAMP_dom"/>
</dbReference>
<keyword evidence="3 4" id="KW-0472">Membrane</keyword>
<dbReference type="SUPFAM" id="SSF58104">
    <property type="entry name" value="Methyl-accepting chemotaxis protein (MCP) signaling domain"/>
    <property type="match status" value="1"/>
</dbReference>
<accession>A0A1H0WAL7</accession>
<evidence type="ECO:0000259" key="5">
    <source>
        <dbReference type="PROSITE" id="PS50885"/>
    </source>
</evidence>
<feature type="transmembrane region" description="Helical" evidence="4">
    <location>
        <begin position="186"/>
        <end position="208"/>
    </location>
</feature>
<dbReference type="CDD" id="cd06225">
    <property type="entry name" value="HAMP"/>
    <property type="match status" value="1"/>
</dbReference>
<dbReference type="EMBL" id="FNJU01000010">
    <property type="protein sequence ID" value="SDP87780.1"/>
    <property type="molecule type" value="Genomic_DNA"/>
</dbReference>
<keyword evidence="4" id="KW-1133">Transmembrane helix</keyword>